<dbReference type="EMBL" id="JAQQWE010000008">
    <property type="protein sequence ID" value="KAK7943914.1"/>
    <property type="molecule type" value="Genomic_DNA"/>
</dbReference>
<dbReference type="InterPro" id="IPR011008">
    <property type="entry name" value="Dimeric_a/b-barrel"/>
</dbReference>
<protein>
    <recommendedName>
        <fullName evidence="3">ABM domain-containing protein</fullName>
    </recommendedName>
</protein>
<name>A0ABR1Q247_9PEZI</name>
<dbReference type="Gene3D" id="3.30.70.100">
    <property type="match status" value="1"/>
</dbReference>
<dbReference type="SUPFAM" id="SSF54909">
    <property type="entry name" value="Dimeric alpha+beta barrel"/>
    <property type="match status" value="1"/>
</dbReference>
<evidence type="ECO:0000313" key="2">
    <source>
        <dbReference type="Proteomes" id="UP001391051"/>
    </source>
</evidence>
<gene>
    <name evidence="1" type="ORF">PG986_013027</name>
</gene>
<dbReference type="Proteomes" id="UP001391051">
    <property type="component" value="Unassembled WGS sequence"/>
</dbReference>
<keyword evidence="2" id="KW-1185">Reference proteome</keyword>
<sequence>MSIWVPSPSRETRKADADIRLVLRSAWPIDIYPSTLPNPHHPLTPNADLSSLSTVKSILLRQPGCTAVRYSRQAEDPNKLALFIDWDDLCSHRALQAQDNAAERQAIQDALSQTCAGPVRTTYHVPVAPPQSPSPASKEERVLDCAPVTDVVHIHFPASLSDAAQHDILARVNASRQTLIEHAAGRVGVPAFGFAHELVDVGNFPNGSGSISSDDDSSSSRVLVCLAGWDSLEARTAFAASEVAAEGIAAMTALPGLKGIEIFHVRCCGSD</sequence>
<dbReference type="RefSeq" id="XP_066695945.1">
    <property type="nucleotide sequence ID" value="XM_066849249.1"/>
</dbReference>
<proteinExistence type="predicted"/>
<evidence type="ECO:0000313" key="1">
    <source>
        <dbReference type="EMBL" id="KAK7943914.1"/>
    </source>
</evidence>
<organism evidence="1 2">
    <name type="scientific">Apiospora aurea</name>
    <dbReference type="NCBI Taxonomy" id="335848"/>
    <lineage>
        <taxon>Eukaryota</taxon>
        <taxon>Fungi</taxon>
        <taxon>Dikarya</taxon>
        <taxon>Ascomycota</taxon>
        <taxon>Pezizomycotina</taxon>
        <taxon>Sordariomycetes</taxon>
        <taxon>Xylariomycetidae</taxon>
        <taxon>Amphisphaeriales</taxon>
        <taxon>Apiosporaceae</taxon>
        <taxon>Apiospora</taxon>
    </lineage>
</organism>
<evidence type="ECO:0008006" key="3">
    <source>
        <dbReference type="Google" id="ProtNLM"/>
    </source>
</evidence>
<comment type="caution">
    <text evidence="1">The sequence shown here is derived from an EMBL/GenBank/DDBJ whole genome shotgun (WGS) entry which is preliminary data.</text>
</comment>
<dbReference type="GeneID" id="92082311"/>
<reference evidence="1 2" key="1">
    <citation type="submission" date="2023-01" db="EMBL/GenBank/DDBJ databases">
        <title>Analysis of 21 Apiospora genomes using comparative genomics revels a genus with tremendous synthesis potential of carbohydrate active enzymes and secondary metabolites.</title>
        <authorList>
            <person name="Sorensen T."/>
        </authorList>
    </citation>
    <scope>NUCLEOTIDE SEQUENCE [LARGE SCALE GENOMIC DNA]</scope>
    <source>
        <strain evidence="1 2">CBS 24483</strain>
    </source>
</reference>
<accession>A0ABR1Q247</accession>